<evidence type="ECO:0000313" key="2">
    <source>
        <dbReference type="Proteomes" id="UP001444625"/>
    </source>
</evidence>
<name>A0ABU9XJI9_9BACI</name>
<comment type="caution">
    <text evidence="1">The sequence shown here is derived from an EMBL/GenBank/DDBJ whole genome shotgun (WGS) entry which is preliminary data.</text>
</comment>
<keyword evidence="2" id="KW-1185">Reference proteome</keyword>
<protein>
    <submittedName>
        <fullName evidence="1">NRDE family protein</fullName>
    </submittedName>
</protein>
<gene>
    <name evidence="1" type="ORF">ABC228_11600</name>
</gene>
<evidence type="ECO:0000313" key="1">
    <source>
        <dbReference type="EMBL" id="MEN2767836.1"/>
    </source>
</evidence>
<dbReference type="Gene3D" id="3.60.60.10">
    <property type="entry name" value="Penicillin V Acylase, Chain A"/>
    <property type="match status" value="1"/>
</dbReference>
<proteinExistence type="predicted"/>
<dbReference type="Proteomes" id="UP001444625">
    <property type="component" value="Unassembled WGS sequence"/>
</dbReference>
<dbReference type="InterPro" id="IPR008551">
    <property type="entry name" value="TANGO2"/>
</dbReference>
<sequence>MLILFQLQEHPHYKLILTANRDEFYNRPTAQAQFWQTAPTILAGRDLEQMGTWLGITKEGRVAALTNYRDPKQMKFGKFSRGAIVSNYLESMDTAEHYLEALRKDKLNYVGFNVLVGNPNELAYYNNIEDSMTAIPPGTHGLSNHFLNTPWPKVEKGKKKLQEYTLNREKIIVEDLFQILSDSEEADEKEIPDTGIDKELEKRLSPMFIALPDYGTRCSTVVTIDNNNYVTFSERTFQAGEQAYEVNMEFQIE</sequence>
<organism evidence="1 2">
    <name type="scientific">Ornithinibacillus xuwenensis</name>
    <dbReference type="NCBI Taxonomy" id="3144668"/>
    <lineage>
        <taxon>Bacteria</taxon>
        <taxon>Bacillati</taxon>
        <taxon>Bacillota</taxon>
        <taxon>Bacilli</taxon>
        <taxon>Bacillales</taxon>
        <taxon>Bacillaceae</taxon>
        <taxon>Ornithinibacillus</taxon>
    </lineage>
</organism>
<dbReference type="PANTHER" id="PTHR17985">
    <property type="entry name" value="SER/THR-RICH PROTEIN T10 IN DGCR REGION"/>
    <property type="match status" value="1"/>
</dbReference>
<dbReference type="Pfam" id="PF05742">
    <property type="entry name" value="TANGO2"/>
    <property type="match status" value="1"/>
</dbReference>
<accession>A0ABU9XJI9</accession>
<dbReference type="EMBL" id="JBDIML010000003">
    <property type="protein sequence ID" value="MEN2767836.1"/>
    <property type="molecule type" value="Genomic_DNA"/>
</dbReference>
<dbReference type="RefSeq" id="WP_345825302.1">
    <property type="nucleotide sequence ID" value="NZ_JBDIML010000003.1"/>
</dbReference>
<reference evidence="1 2" key="1">
    <citation type="submission" date="2024-05" db="EMBL/GenBank/DDBJ databases">
        <authorList>
            <person name="Haq I."/>
            <person name="Ullah Z."/>
            <person name="Ahmad R."/>
            <person name="Li M."/>
            <person name="Tong Y."/>
        </authorList>
    </citation>
    <scope>NUCLEOTIDE SEQUENCE [LARGE SCALE GENOMIC DNA]</scope>
    <source>
        <strain evidence="1 2">16A2E</strain>
    </source>
</reference>
<dbReference type="PANTHER" id="PTHR17985:SF8">
    <property type="entry name" value="TRANSPORT AND GOLGI ORGANIZATION PROTEIN 2 HOMOLOG"/>
    <property type="match status" value="1"/>
</dbReference>